<dbReference type="InterPro" id="IPR012337">
    <property type="entry name" value="RNaseH-like_sf"/>
</dbReference>
<dbReference type="InterPro" id="IPR021109">
    <property type="entry name" value="Peptidase_aspartic_dom_sf"/>
</dbReference>
<evidence type="ECO:0000256" key="10">
    <source>
        <dbReference type="SAM" id="MobiDB-lite"/>
    </source>
</evidence>
<dbReference type="SUPFAM" id="SSF56672">
    <property type="entry name" value="DNA/RNA polymerases"/>
    <property type="match status" value="1"/>
</dbReference>
<comment type="similarity">
    <text evidence="1">Belongs to the beta type-B retroviral polymerase family. HERV class-II K(HML-2) pol subfamily.</text>
</comment>
<dbReference type="PANTHER" id="PTHR37984:SF15">
    <property type="entry name" value="INTEGRASE CATALYTIC DOMAIN-CONTAINING PROTEIN"/>
    <property type="match status" value="1"/>
</dbReference>
<feature type="compositionally biased region" description="Pro residues" evidence="10">
    <location>
        <begin position="48"/>
        <end position="58"/>
    </location>
</feature>
<feature type="compositionally biased region" description="Basic and acidic residues" evidence="10">
    <location>
        <begin position="784"/>
        <end position="795"/>
    </location>
</feature>
<feature type="compositionally biased region" description="Polar residues" evidence="10">
    <location>
        <begin position="494"/>
        <end position="518"/>
    </location>
</feature>
<dbReference type="InterPro" id="IPR043128">
    <property type="entry name" value="Rev_trsase/Diguanyl_cyclase"/>
</dbReference>
<evidence type="ECO:0000256" key="6">
    <source>
        <dbReference type="ARBA" id="ARBA00022759"/>
    </source>
</evidence>
<feature type="region of interest" description="Disordered" evidence="10">
    <location>
        <begin position="494"/>
        <end position="534"/>
    </location>
</feature>
<dbReference type="Proteomes" id="UP001529510">
    <property type="component" value="Unassembled WGS sequence"/>
</dbReference>
<dbReference type="PANTHER" id="PTHR37984">
    <property type="entry name" value="PROTEIN CBG26694"/>
    <property type="match status" value="1"/>
</dbReference>
<evidence type="ECO:0000256" key="5">
    <source>
        <dbReference type="ARBA" id="ARBA00022722"/>
    </source>
</evidence>
<evidence type="ECO:0000313" key="13">
    <source>
        <dbReference type="Proteomes" id="UP001529510"/>
    </source>
</evidence>
<dbReference type="Gene3D" id="3.10.10.10">
    <property type="entry name" value="HIV Type 1 Reverse Transcriptase, subunit A, domain 1"/>
    <property type="match status" value="1"/>
</dbReference>
<dbReference type="EMBL" id="JAMKFB020000028">
    <property type="protein sequence ID" value="KAL0154420.1"/>
    <property type="molecule type" value="Genomic_DNA"/>
</dbReference>
<feature type="non-terminal residue" evidence="12">
    <location>
        <position position="1"/>
    </location>
</feature>
<dbReference type="CDD" id="cd01647">
    <property type="entry name" value="RT_LTR"/>
    <property type="match status" value="1"/>
</dbReference>
<dbReference type="GO" id="GO:0003964">
    <property type="term" value="F:RNA-directed DNA polymerase activity"/>
    <property type="evidence" value="ECO:0007669"/>
    <property type="project" value="UniProtKB-KW"/>
</dbReference>
<evidence type="ECO:0000256" key="3">
    <source>
        <dbReference type="ARBA" id="ARBA00022679"/>
    </source>
</evidence>
<organism evidence="12 13">
    <name type="scientific">Cirrhinus mrigala</name>
    <name type="common">Mrigala</name>
    <dbReference type="NCBI Taxonomy" id="683832"/>
    <lineage>
        <taxon>Eukaryota</taxon>
        <taxon>Metazoa</taxon>
        <taxon>Chordata</taxon>
        <taxon>Craniata</taxon>
        <taxon>Vertebrata</taxon>
        <taxon>Euteleostomi</taxon>
        <taxon>Actinopterygii</taxon>
        <taxon>Neopterygii</taxon>
        <taxon>Teleostei</taxon>
        <taxon>Ostariophysi</taxon>
        <taxon>Cypriniformes</taxon>
        <taxon>Cyprinidae</taxon>
        <taxon>Labeoninae</taxon>
        <taxon>Labeonini</taxon>
        <taxon>Cirrhinus</taxon>
    </lineage>
</organism>
<keyword evidence="6" id="KW-0255">Endonuclease</keyword>
<feature type="compositionally biased region" description="Basic residues" evidence="10">
    <location>
        <begin position="180"/>
        <end position="192"/>
    </location>
</feature>
<dbReference type="EC" id="3.1.26.4" evidence="2"/>
<dbReference type="InterPro" id="IPR050951">
    <property type="entry name" value="Retrovirus_Pol_polyprotein"/>
</dbReference>
<feature type="compositionally biased region" description="Basic and acidic residues" evidence="10">
    <location>
        <begin position="750"/>
        <end position="775"/>
    </location>
</feature>
<evidence type="ECO:0000256" key="9">
    <source>
        <dbReference type="ARBA" id="ARBA00039658"/>
    </source>
</evidence>
<dbReference type="CDD" id="cd00303">
    <property type="entry name" value="retropepsin_like"/>
    <property type="match status" value="1"/>
</dbReference>
<feature type="domain" description="Integrase catalytic" evidence="11">
    <location>
        <begin position="351"/>
        <end position="515"/>
    </location>
</feature>
<keyword evidence="7" id="KW-0378">Hydrolase</keyword>
<dbReference type="InterPro" id="IPR000477">
    <property type="entry name" value="RT_dom"/>
</dbReference>
<gene>
    <name evidence="12" type="ORF">M9458_050269</name>
</gene>
<dbReference type="InterPro" id="IPR001969">
    <property type="entry name" value="Aspartic_peptidase_AS"/>
</dbReference>
<dbReference type="GO" id="GO:0004523">
    <property type="term" value="F:RNA-DNA hybrid ribonuclease activity"/>
    <property type="evidence" value="ECO:0007669"/>
    <property type="project" value="UniProtKB-EC"/>
</dbReference>
<dbReference type="FunFam" id="1.10.340.70:FF:000001">
    <property type="entry name" value="Retrovirus-related Pol polyprotein from transposon gypsy-like Protein"/>
    <property type="match status" value="1"/>
</dbReference>
<dbReference type="SUPFAM" id="SSF53098">
    <property type="entry name" value="Ribonuclease H-like"/>
    <property type="match status" value="1"/>
</dbReference>
<evidence type="ECO:0000256" key="7">
    <source>
        <dbReference type="ARBA" id="ARBA00022801"/>
    </source>
</evidence>
<dbReference type="Pfam" id="PF17921">
    <property type="entry name" value="Integrase_H2C2"/>
    <property type="match status" value="1"/>
</dbReference>
<keyword evidence="3" id="KW-0808">Transferase</keyword>
<dbReference type="Gene3D" id="3.30.420.10">
    <property type="entry name" value="Ribonuclease H-like superfamily/Ribonuclease H"/>
    <property type="match status" value="1"/>
</dbReference>
<dbReference type="AlphaFoldDB" id="A0ABD0MY09"/>
<feature type="non-terminal residue" evidence="12">
    <location>
        <position position="795"/>
    </location>
</feature>
<sequence>ERSSPDMEQILQRLTKVSIRRLSSTWQGETEQGLAPEGTQRPISRPAAPMPTEDPAPPTRNWLAGCIVHCDLPIGAPEVKIKINGKPFRALLDSGSAVSLVRSHLLPPRGDSKTLLLITCVHGETRQLPARRVTISAAPGSWPVEVGLMKDLPVPVLIGRDWPRFDRLLASATQPASRGGSRRGRRPARGPRQRPILLASDSRRDGESPSQHPNLFYDVFQQVTEGGSFTREQREDDRLKNCWGQVRNIDGKEVQPGPHPLPHFVVQNGLQGEEKFLLVVPRSKTETVLELAHTHPMAGCLGVENTVQRIRDRFHCPGLDAEVKRFCQACPTCQRTAPRKPPPNPLIPLPIIDVPFERIGMDLVGPLPKSARGHEHILVIVDYATRHPEAVPLRKATAKAIAQKLFLLFSRVGIPVDILTDQGTPFMSRLMADLCRLLRVKQLRTTVYHPQTDGLDRRDWDLMPQLASPPSSSFSVGNPVASWISSLQPITPSWNTPGTPRQGTAVPTMTLQPGSPTTGVPARRPSHGPSPQRRLAPIRHIPRAEQLCHVNLLKKWIGTRDQLAALVTSNPVVVDVNPHLCPEGGTTAPDRSRRPAAAILLLRTSPIVMVSEFDGYPMPRVDGLLDRLGRARYISTLDLMKGYWQVPLSETAKAKTAFSTPSGHWQYCTLAFSLHGAPATFQRMMDIILRPHQSYNAAYLDDVVIHSKAWEDHLDRLRRVLSELRRAGLTANPRKCHLVLHEVKYLRSDEDLSTPRKKSCPPDRPDQEGTGRENTVDTSSRGRVPADKDGPYHGS</sequence>
<dbReference type="Gene3D" id="2.40.70.10">
    <property type="entry name" value="Acid Proteases"/>
    <property type="match status" value="1"/>
</dbReference>
<protein>
    <recommendedName>
        <fullName evidence="9">Gypsy retrotransposon integrase-like protein 1</fullName>
        <ecNumber evidence="2">3.1.26.4</ecNumber>
    </recommendedName>
</protein>
<reference evidence="12 13" key="1">
    <citation type="submission" date="2024-05" db="EMBL/GenBank/DDBJ databases">
        <title>Genome sequencing and assembly of Indian major carp, Cirrhinus mrigala (Hamilton, 1822).</title>
        <authorList>
            <person name="Mohindra V."/>
            <person name="Chowdhury L.M."/>
            <person name="Lal K."/>
            <person name="Jena J.K."/>
        </authorList>
    </citation>
    <scope>NUCLEOTIDE SEQUENCE [LARGE SCALE GENOMIC DNA]</scope>
    <source>
        <strain evidence="12">CM1030</strain>
        <tissue evidence="12">Blood</tissue>
    </source>
</reference>
<dbReference type="Pfam" id="PF00078">
    <property type="entry name" value="RVT_1"/>
    <property type="match status" value="1"/>
</dbReference>
<evidence type="ECO:0000313" key="12">
    <source>
        <dbReference type="EMBL" id="KAL0154420.1"/>
    </source>
</evidence>
<dbReference type="Pfam" id="PF00665">
    <property type="entry name" value="rve"/>
    <property type="match status" value="1"/>
</dbReference>
<feature type="region of interest" description="Disordered" evidence="10">
    <location>
        <begin position="170"/>
        <end position="213"/>
    </location>
</feature>
<dbReference type="Gene3D" id="1.10.340.70">
    <property type="match status" value="1"/>
</dbReference>
<accession>A0ABD0MY09</accession>
<dbReference type="SUPFAM" id="SSF50630">
    <property type="entry name" value="Acid proteases"/>
    <property type="match status" value="1"/>
</dbReference>
<keyword evidence="4" id="KW-0548">Nucleotidyltransferase</keyword>
<keyword evidence="5" id="KW-0540">Nuclease</keyword>
<dbReference type="InterPro" id="IPR001584">
    <property type="entry name" value="Integrase_cat-core"/>
</dbReference>
<evidence type="ECO:0000256" key="8">
    <source>
        <dbReference type="ARBA" id="ARBA00022918"/>
    </source>
</evidence>
<dbReference type="InterPro" id="IPR041588">
    <property type="entry name" value="Integrase_H2C2"/>
</dbReference>
<dbReference type="InterPro" id="IPR036397">
    <property type="entry name" value="RNaseH_sf"/>
</dbReference>
<proteinExistence type="inferred from homology"/>
<dbReference type="PROSITE" id="PS50994">
    <property type="entry name" value="INTEGRASE"/>
    <property type="match status" value="1"/>
</dbReference>
<evidence type="ECO:0000259" key="11">
    <source>
        <dbReference type="PROSITE" id="PS50994"/>
    </source>
</evidence>
<keyword evidence="13" id="KW-1185">Reference proteome</keyword>
<dbReference type="InterPro" id="IPR018061">
    <property type="entry name" value="Retropepsins"/>
</dbReference>
<evidence type="ECO:0000256" key="1">
    <source>
        <dbReference type="ARBA" id="ARBA00010879"/>
    </source>
</evidence>
<feature type="region of interest" description="Disordered" evidence="10">
    <location>
        <begin position="24"/>
        <end position="58"/>
    </location>
</feature>
<dbReference type="Pfam" id="PF00077">
    <property type="entry name" value="RVP"/>
    <property type="match status" value="1"/>
</dbReference>
<dbReference type="Gene3D" id="3.30.70.270">
    <property type="match status" value="1"/>
</dbReference>
<keyword evidence="8" id="KW-0695">RNA-directed DNA polymerase</keyword>
<feature type="region of interest" description="Disordered" evidence="10">
    <location>
        <begin position="750"/>
        <end position="795"/>
    </location>
</feature>
<name>A0ABD0MY09_CIRMR</name>
<dbReference type="PROSITE" id="PS00141">
    <property type="entry name" value="ASP_PROTEASE"/>
    <property type="match status" value="1"/>
</dbReference>
<comment type="caution">
    <text evidence="12">The sequence shown here is derived from an EMBL/GenBank/DDBJ whole genome shotgun (WGS) entry which is preliminary data.</text>
</comment>
<evidence type="ECO:0000256" key="2">
    <source>
        <dbReference type="ARBA" id="ARBA00012180"/>
    </source>
</evidence>
<dbReference type="InterPro" id="IPR043502">
    <property type="entry name" value="DNA/RNA_pol_sf"/>
</dbReference>
<evidence type="ECO:0000256" key="4">
    <source>
        <dbReference type="ARBA" id="ARBA00022695"/>
    </source>
</evidence>